<comment type="caution">
    <text evidence="9">The sequence shown here is derived from an EMBL/GenBank/DDBJ whole genome shotgun (WGS) entry which is preliminary data.</text>
</comment>
<accession>A0AAE4Z626</accession>
<dbReference type="PROSITE" id="PS00062">
    <property type="entry name" value="ALDOKETO_REDUCTASE_2"/>
    <property type="match status" value="1"/>
</dbReference>
<dbReference type="PRINTS" id="PR00069">
    <property type="entry name" value="ALDKETRDTASE"/>
</dbReference>
<proteinExistence type="inferred from homology"/>
<organism evidence="9 10">
    <name type="scientific">Candidatus Kutchimonas denitrificans</name>
    <dbReference type="NCBI Taxonomy" id="3056748"/>
    <lineage>
        <taxon>Bacteria</taxon>
        <taxon>Pseudomonadati</taxon>
        <taxon>Gemmatimonadota</taxon>
        <taxon>Gemmatimonadia</taxon>
        <taxon>Candidatus Palauibacterales</taxon>
        <taxon>Candidatus Palauibacteraceae</taxon>
        <taxon>Candidatus Kutchimonas</taxon>
    </lineage>
</organism>
<dbReference type="Proteomes" id="UP000702544">
    <property type="component" value="Unassembled WGS sequence"/>
</dbReference>
<dbReference type="PROSITE" id="PS00798">
    <property type="entry name" value="ALDOKETO_REDUCTASE_1"/>
    <property type="match status" value="1"/>
</dbReference>
<keyword evidence="2" id="KW-0521">NADP</keyword>
<protein>
    <submittedName>
        <fullName evidence="9">Aldo/keto reductase</fullName>
    </submittedName>
</protein>
<feature type="active site" description="Proton donor" evidence="5">
    <location>
        <position position="47"/>
    </location>
</feature>
<dbReference type="AlphaFoldDB" id="A0AAE4Z626"/>
<dbReference type="PROSITE" id="PS00063">
    <property type="entry name" value="ALDOKETO_REDUCTASE_3"/>
    <property type="match status" value="1"/>
</dbReference>
<evidence type="ECO:0000259" key="8">
    <source>
        <dbReference type="Pfam" id="PF00248"/>
    </source>
</evidence>
<comment type="similarity">
    <text evidence="1">Belongs to the aldo/keto reductase family.</text>
</comment>
<evidence type="ECO:0000313" key="10">
    <source>
        <dbReference type="Proteomes" id="UP000702544"/>
    </source>
</evidence>
<feature type="binding site" evidence="6">
    <location>
        <position position="105"/>
    </location>
    <ligand>
        <name>substrate</name>
    </ligand>
</feature>
<feature type="site" description="Lowers pKa of active site Tyr" evidence="7">
    <location>
        <position position="72"/>
    </location>
</feature>
<reference evidence="9 10" key="1">
    <citation type="submission" date="2020-01" db="EMBL/GenBank/DDBJ databases">
        <title>Genomes assembled from Gulf of Kutch pelagic sediment metagenomes.</title>
        <authorList>
            <person name="Chandrashekar M."/>
            <person name="Mahajan M.S."/>
            <person name="Dave K.J."/>
            <person name="Vatsa P."/>
            <person name="Nathani N.M."/>
        </authorList>
    </citation>
    <scope>NUCLEOTIDE SEQUENCE [LARGE SCALE GENOMIC DNA]</scope>
    <source>
        <strain evidence="9">KS3-K002</strain>
    </source>
</reference>
<dbReference type="Gene3D" id="3.20.20.100">
    <property type="entry name" value="NADP-dependent oxidoreductase domain"/>
    <property type="match status" value="1"/>
</dbReference>
<dbReference type="PANTHER" id="PTHR43827:SF3">
    <property type="entry name" value="NADP-DEPENDENT OXIDOREDUCTASE DOMAIN-CONTAINING PROTEIN"/>
    <property type="match status" value="1"/>
</dbReference>
<dbReference type="CDD" id="cd19140">
    <property type="entry name" value="AKR_AKR3F3"/>
    <property type="match status" value="1"/>
</dbReference>
<dbReference type="InterPro" id="IPR020471">
    <property type="entry name" value="AKR"/>
</dbReference>
<dbReference type="Pfam" id="PF00248">
    <property type="entry name" value="Aldo_ket_red"/>
    <property type="match status" value="1"/>
</dbReference>
<dbReference type="GO" id="GO:0051596">
    <property type="term" value="P:methylglyoxal catabolic process"/>
    <property type="evidence" value="ECO:0007669"/>
    <property type="project" value="TreeGrafter"/>
</dbReference>
<dbReference type="InterPro" id="IPR023210">
    <property type="entry name" value="NADP_OxRdtase_dom"/>
</dbReference>
<evidence type="ECO:0000256" key="1">
    <source>
        <dbReference type="ARBA" id="ARBA00007905"/>
    </source>
</evidence>
<dbReference type="SUPFAM" id="SSF51430">
    <property type="entry name" value="NAD(P)-linked oxidoreductase"/>
    <property type="match status" value="1"/>
</dbReference>
<evidence type="ECO:0000256" key="6">
    <source>
        <dbReference type="PIRSR" id="PIRSR000097-2"/>
    </source>
</evidence>
<feature type="domain" description="NADP-dependent oxidoreductase" evidence="8">
    <location>
        <begin position="14"/>
        <end position="254"/>
    </location>
</feature>
<dbReference type="GO" id="GO:1990002">
    <property type="term" value="F:methylglyoxal reductase (NADPH) (acetol producing) activity"/>
    <property type="evidence" value="ECO:0007669"/>
    <property type="project" value="TreeGrafter"/>
</dbReference>
<evidence type="ECO:0000256" key="4">
    <source>
        <dbReference type="ARBA" id="ARBA00049445"/>
    </source>
</evidence>
<dbReference type="PIRSF" id="PIRSF000097">
    <property type="entry name" value="AKR"/>
    <property type="match status" value="1"/>
</dbReference>
<evidence type="ECO:0000313" key="9">
    <source>
        <dbReference type="EMBL" id="NIR74029.1"/>
    </source>
</evidence>
<dbReference type="FunFam" id="3.20.20.100:FF:000002">
    <property type="entry name" value="2,5-diketo-D-gluconic acid reductase A"/>
    <property type="match status" value="1"/>
</dbReference>
<keyword evidence="3" id="KW-0560">Oxidoreductase</keyword>
<evidence type="ECO:0000256" key="2">
    <source>
        <dbReference type="ARBA" id="ARBA00022857"/>
    </source>
</evidence>
<evidence type="ECO:0000256" key="5">
    <source>
        <dbReference type="PIRSR" id="PIRSR000097-1"/>
    </source>
</evidence>
<comment type="catalytic activity">
    <reaction evidence="4">
        <text>hydroxyacetone + NADP(+) = methylglyoxal + NADPH + H(+)</text>
        <dbReference type="Rhea" id="RHEA:27986"/>
        <dbReference type="ChEBI" id="CHEBI:15378"/>
        <dbReference type="ChEBI" id="CHEBI:17158"/>
        <dbReference type="ChEBI" id="CHEBI:27957"/>
        <dbReference type="ChEBI" id="CHEBI:57783"/>
        <dbReference type="ChEBI" id="CHEBI:58349"/>
    </reaction>
</comment>
<dbReference type="EMBL" id="JAACAK010000018">
    <property type="protein sequence ID" value="NIR74029.1"/>
    <property type="molecule type" value="Genomic_DNA"/>
</dbReference>
<gene>
    <name evidence="9" type="ORF">GWO12_02760</name>
</gene>
<sequence length="271" mass="30618">MKYLEIHDEKVPALGLGTWELLGQDCVDAVRDAIQLGYRHIDTAEAYDNEKAVGRGIKDSGVSRNEIFLVTKVWPENLEPKRLRRSAETSLRKLDTDYVDLLLIHWPNPGVELERSVEAMLELQDEGKARHLGVSNFTPSLVEEAREYAPLFCNQVECHPYLAQEKLRRQAQGLDLMLTAYSPLARGTVADDETLTEIGTDHGKSPAQVALRWQMQRDPVAAIPRSSSAERRKENFEIFDFELSDGEMERIAGLASGKRLIDPSFAPEWES</sequence>
<dbReference type="PANTHER" id="PTHR43827">
    <property type="entry name" value="2,5-DIKETO-D-GLUCONIC ACID REDUCTASE"/>
    <property type="match status" value="1"/>
</dbReference>
<dbReference type="InterPro" id="IPR036812">
    <property type="entry name" value="NAD(P)_OxRdtase_dom_sf"/>
</dbReference>
<dbReference type="InterPro" id="IPR018170">
    <property type="entry name" value="Aldo/ket_reductase_CS"/>
</dbReference>
<evidence type="ECO:0000256" key="7">
    <source>
        <dbReference type="PIRSR" id="PIRSR000097-3"/>
    </source>
</evidence>
<name>A0AAE4Z626_9BACT</name>
<evidence type="ECO:0000256" key="3">
    <source>
        <dbReference type="ARBA" id="ARBA00023002"/>
    </source>
</evidence>